<keyword evidence="4" id="KW-0378">Hydrolase</keyword>
<dbReference type="SUPFAM" id="SSF102712">
    <property type="entry name" value="JAB1/MPN domain"/>
    <property type="match status" value="1"/>
</dbReference>
<dbReference type="CDD" id="cd08071">
    <property type="entry name" value="MPN_DUF2466"/>
    <property type="match status" value="1"/>
</dbReference>
<dbReference type="GO" id="GO:0008237">
    <property type="term" value="F:metallopeptidase activity"/>
    <property type="evidence" value="ECO:0007669"/>
    <property type="project" value="UniProtKB-KW"/>
</dbReference>
<dbReference type="PANTHER" id="PTHR30471:SF3">
    <property type="entry name" value="UPF0758 PROTEIN YEES-RELATED"/>
    <property type="match status" value="1"/>
</dbReference>
<dbReference type="AlphaFoldDB" id="A0A0R1WNU6"/>
<evidence type="ECO:0000256" key="2">
    <source>
        <dbReference type="ARBA" id="ARBA00022670"/>
    </source>
</evidence>
<dbReference type="GO" id="GO:0046872">
    <property type="term" value="F:metal ion binding"/>
    <property type="evidence" value="ECO:0007669"/>
    <property type="project" value="UniProtKB-KW"/>
</dbReference>
<dbReference type="PROSITE" id="PS01302">
    <property type="entry name" value="UPF0758"/>
    <property type="match status" value="1"/>
</dbReference>
<keyword evidence="10" id="KW-1185">Reference proteome</keyword>
<protein>
    <submittedName>
        <fullName evidence="9">DNA repair protein</fullName>
    </submittedName>
</protein>
<dbReference type="InterPro" id="IPR020891">
    <property type="entry name" value="UPF0758_CS"/>
</dbReference>
<dbReference type="EMBL" id="AZGD01000090">
    <property type="protein sequence ID" value="KRM19101.1"/>
    <property type="molecule type" value="Genomic_DNA"/>
</dbReference>
<keyword evidence="3" id="KW-0479">Metal-binding</keyword>
<evidence type="ECO:0000313" key="9">
    <source>
        <dbReference type="EMBL" id="KRM19101.1"/>
    </source>
</evidence>
<keyword evidence="5" id="KW-0862">Zinc</keyword>
<gene>
    <name evidence="9" type="ORF">FC40_GL000891</name>
</gene>
<evidence type="ECO:0000256" key="1">
    <source>
        <dbReference type="ARBA" id="ARBA00010243"/>
    </source>
</evidence>
<comment type="caution">
    <text evidence="9">The sequence shown here is derived from an EMBL/GenBank/DDBJ whole genome shotgun (WGS) entry which is preliminary data.</text>
</comment>
<dbReference type="eggNOG" id="COG2003">
    <property type="taxonomic scope" value="Bacteria"/>
</dbReference>
<reference evidence="9 10" key="1">
    <citation type="journal article" date="2015" name="Genome Announc.">
        <title>Expanding the biotechnology potential of lactobacilli through comparative genomics of 213 strains and associated genera.</title>
        <authorList>
            <person name="Sun Z."/>
            <person name="Harris H.M."/>
            <person name="McCann A."/>
            <person name="Guo C."/>
            <person name="Argimon S."/>
            <person name="Zhang W."/>
            <person name="Yang X."/>
            <person name="Jeffery I.B."/>
            <person name="Cooney J.C."/>
            <person name="Kagawa T.F."/>
            <person name="Liu W."/>
            <person name="Song Y."/>
            <person name="Salvetti E."/>
            <person name="Wrobel A."/>
            <person name="Rasinkangas P."/>
            <person name="Parkhill J."/>
            <person name="Rea M.C."/>
            <person name="O'Sullivan O."/>
            <person name="Ritari J."/>
            <person name="Douillard F.P."/>
            <person name="Paul Ross R."/>
            <person name="Yang R."/>
            <person name="Briner A.E."/>
            <person name="Felis G.E."/>
            <person name="de Vos W.M."/>
            <person name="Barrangou R."/>
            <person name="Klaenhammer T.R."/>
            <person name="Caufield P.W."/>
            <person name="Cui Y."/>
            <person name="Zhang H."/>
            <person name="O'Toole P.W."/>
        </authorList>
    </citation>
    <scope>NUCLEOTIDE SEQUENCE [LARGE SCALE GENOMIC DNA]</scope>
    <source>
        <strain evidence="9 10">DSM 18933</strain>
    </source>
</reference>
<evidence type="ECO:0000313" key="10">
    <source>
        <dbReference type="Proteomes" id="UP000051054"/>
    </source>
</evidence>
<keyword evidence="2" id="KW-0645">Protease</keyword>
<dbReference type="STRING" id="1423755.FC40_GL000891"/>
<dbReference type="PANTHER" id="PTHR30471">
    <property type="entry name" value="DNA REPAIR PROTEIN RADC"/>
    <property type="match status" value="1"/>
</dbReference>
<name>A0A0R1WNU6_9LACO</name>
<dbReference type="OrthoDB" id="9804482at2"/>
<evidence type="ECO:0000256" key="5">
    <source>
        <dbReference type="ARBA" id="ARBA00022833"/>
    </source>
</evidence>
<dbReference type="InterPro" id="IPR037518">
    <property type="entry name" value="MPN"/>
</dbReference>
<dbReference type="Gene3D" id="3.40.140.10">
    <property type="entry name" value="Cytidine Deaminase, domain 2"/>
    <property type="match status" value="1"/>
</dbReference>
<evidence type="ECO:0000259" key="8">
    <source>
        <dbReference type="PROSITE" id="PS50249"/>
    </source>
</evidence>
<dbReference type="Pfam" id="PF04002">
    <property type="entry name" value="RadC"/>
    <property type="match status" value="1"/>
</dbReference>
<organism evidence="9 10">
    <name type="scientific">Ligilactobacillus hayakitensis DSM 18933 = JCM 14209</name>
    <dbReference type="NCBI Taxonomy" id="1423755"/>
    <lineage>
        <taxon>Bacteria</taxon>
        <taxon>Bacillati</taxon>
        <taxon>Bacillota</taxon>
        <taxon>Bacilli</taxon>
        <taxon>Lactobacillales</taxon>
        <taxon>Lactobacillaceae</taxon>
        <taxon>Ligilactobacillus</taxon>
    </lineage>
</organism>
<proteinExistence type="inferred from homology"/>
<evidence type="ECO:0000256" key="6">
    <source>
        <dbReference type="ARBA" id="ARBA00023049"/>
    </source>
</evidence>
<dbReference type="InterPro" id="IPR025657">
    <property type="entry name" value="RadC_JAB"/>
</dbReference>
<dbReference type="Proteomes" id="UP000051054">
    <property type="component" value="Unassembled WGS sequence"/>
</dbReference>
<comment type="similarity">
    <text evidence="1 7">Belongs to the UPF0758 family.</text>
</comment>
<dbReference type="NCBIfam" id="TIGR00608">
    <property type="entry name" value="radc"/>
    <property type="match status" value="1"/>
</dbReference>
<dbReference type="NCBIfam" id="NF000642">
    <property type="entry name" value="PRK00024.1"/>
    <property type="match status" value="1"/>
</dbReference>
<sequence length="225" mass="25687">MNLAKTYSEKYLIDKINKFGAETLTEQELLDTVLSVKLAKTFTKQVIRTYFSEHKTVGDLKYMNNDDLLRIFKTPDRLAIVKAMREFSNRYKKSDNVILGQVLSSELVGRYLVEKIGNYKQEVLVCLCLDTKNQILNEKIIFKGTLNSATVHPREIFKHALNYSCARILVVHNHPSGNVQPSQNDLNLTKRLIAAGKIIGIEVIDHIIVGKESYLSLAEERIVEF</sequence>
<keyword evidence="6" id="KW-0482">Metalloprotease</keyword>
<dbReference type="GO" id="GO:0006508">
    <property type="term" value="P:proteolysis"/>
    <property type="evidence" value="ECO:0007669"/>
    <property type="project" value="UniProtKB-KW"/>
</dbReference>
<dbReference type="InterPro" id="IPR001405">
    <property type="entry name" value="UPF0758"/>
</dbReference>
<evidence type="ECO:0000256" key="4">
    <source>
        <dbReference type="ARBA" id="ARBA00022801"/>
    </source>
</evidence>
<feature type="domain" description="MPN" evidence="8">
    <location>
        <begin position="101"/>
        <end position="223"/>
    </location>
</feature>
<evidence type="ECO:0000256" key="7">
    <source>
        <dbReference type="RuleBase" id="RU003797"/>
    </source>
</evidence>
<dbReference type="PROSITE" id="PS50249">
    <property type="entry name" value="MPN"/>
    <property type="match status" value="1"/>
</dbReference>
<evidence type="ECO:0000256" key="3">
    <source>
        <dbReference type="ARBA" id="ARBA00022723"/>
    </source>
</evidence>
<accession>A0A0R1WNU6</accession>
<dbReference type="PATRIC" id="fig|1423755.3.peg.945"/>
<dbReference type="RefSeq" id="WP_025021632.1">
    <property type="nucleotide sequence ID" value="NZ_AZGD01000090.1"/>
</dbReference>